<protein>
    <recommendedName>
        <fullName evidence="1">Bacteriophage Mx8 p63 C-terminal domain-containing protein</fullName>
    </recommendedName>
</protein>
<proteinExistence type="predicted"/>
<dbReference type="EMBL" id="QSOB01000013">
    <property type="protein sequence ID" value="RGI67197.1"/>
    <property type="molecule type" value="Genomic_DNA"/>
</dbReference>
<sequence>MGDMPKATHSGTWVIDEENDIKIECYVMDNKERVLSLRGAARGIGIKGNGSQALTRNLNSMWISPYLSEELKKWLSCANRNELPIYLTTRGVQFQPFEASLFVDLCKAYVDAMHDGALKTEVQKRTAERMYIIMTAFAKVGLIAVIDEVTGYQDERDRNELQIILEKYISQELLPWAKRFPDEFYKQMFRLKGWEYRGKAKPSYAGKLTNDYIYNYLPPGVLDELKSKTPKTKGGNRSVRYHQFLTEDTGLPTLDHQLQQTIALMKASDTWEEFDKLFRKAMGEPVQLELDLKKNDNK</sequence>
<dbReference type="InterPro" id="IPR018874">
    <property type="entry name" value="Phage_Mx8_p63_C"/>
</dbReference>
<accession>A0A3E4E8X1</accession>
<gene>
    <name evidence="2" type="ORF">DXD95_09935</name>
</gene>
<evidence type="ECO:0000313" key="2">
    <source>
        <dbReference type="EMBL" id="RGI67197.1"/>
    </source>
</evidence>
<dbReference type="AlphaFoldDB" id="A0A3E4E8X1"/>
<reference evidence="2 3" key="1">
    <citation type="submission" date="2018-08" db="EMBL/GenBank/DDBJ databases">
        <title>A genome reference for cultivated species of the human gut microbiota.</title>
        <authorList>
            <person name="Zou Y."/>
            <person name="Xue W."/>
            <person name="Luo G."/>
        </authorList>
    </citation>
    <scope>NUCLEOTIDE SEQUENCE [LARGE SCALE GENOMIC DNA]</scope>
    <source>
        <strain evidence="2 3">TM10-3</strain>
    </source>
</reference>
<evidence type="ECO:0000259" key="1">
    <source>
        <dbReference type="Pfam" id="PF10546"/>
    </source>
</evidence>
<comment type="caution">
    <text evidence="2">The sequence shown here is derived from an EMBL/GenBank/DDBJ whole genome shotgun (WGS) entry which is preliminary data.</text>
</comment>
<dbReference type="RefSeq" id="WP_117482671.1">
    <property type="nucleotide sequence ID" value="NZ_QSOB01000013.1"/>
</dbReference>
<evidence type="ECO:0000313" key="3">
    <source>
        <dbReference type="Proteomes" id="UP000260642"/>
    </source>
</evidence>
<feature type="domain" description="Bacteriophage Mx8 p63 C-terminal" evidence="1">
    <location>
        <begin position="164"/>
        <end position="254"/>
    </location>
</feature>
<dbReference type="Proteomes" id="UP000260642">
    <property type="component" value="Unassembled WGS sequence"/>
</dbReference>
<name>A0A3E4E8X1_9FIRM</name>
<dbReference type="Pfam" id="PF10546">
    <property type="entry name" value="P63C"/>
    <property type="match status" value="1"/>
</dbReference>
<organism evidence="2 3">
    <name type="scientific">Agathobacter rectalis</name>
    <dbReference type="NCBI Taxonomy" id="39491"/>
    <lineage>
        <taxon>Bacteria</taxon>
        <taxon>Bacillati</taxon>
        <taxon>Bacillota</taxon>
        <taxon>Clostridia</taxon>
        <taxon>Lachnospirales</taxon>
        <taxon>Lachnospiraceae</taxon>
        <taxon>Agathobacter</taxon>
    </lineage>
</organism>